<keyword evidence="3" id="KW-1003">Cell membrane</keyword>
<keyword evidence="2 7" id="KW-0813">Transport</keyword>
<dbReference type="PROSITE" id="PS50928">
    <property type="entry name" value="ABC_TM1"/>
    <property type="match status" value="1"/>
</dbReference>
<dbReference type="EMBL" id="JAVREM010000003">
    <property type="protein sequence ID" value="MDT0317761.1"/>
    <property type="molecule type" value="Genomic_DNA"/>
</dbReference>
<feature type="transmembrane region" description="Helical" evidence="7">
    <location>
        <begin position="120"/>
        <end position="141"/>
    </location>
</feature>
<evidence type="ECO:0000256" key="3">
    <source>
        <dbReference type="ARBA" id="ARBA00022475"/>
    </source>
</evidence>
<keyword evidence="10" id="KW-1185">Reference proteome</keyword>
<dbReference type="PANTHER" id="PTHR43744">
    <property type="entry name" value="ABC TRANSPORTER PERMEASE PROTEIN MG189-RELATED-RELATED"/>
    <property type="match status" value="1"/>
</dbReference>
<evidence type="ECO:0000256" key="7">
    <source>
        <dbReference type="RuleBase" id="RU363032"/>
    </source>
</evidence>
<dbReference type="PANTHER" id="PTHR43744:SF12">
    <property type="entry name" value="ABC TRANSPORTER PERMEASE PROTEIN MG189-RELATED"/>
    <property type="match status" value="1"/>
</dbReference>
<reference evidence="10" key="1">
    <citation type="submission" date="2023-07" db="EMBL/GenBank/DDBJ databases">
        <title>30 novel species of actinomycetes from the DSMZ collection.</title>
        <authorList>
            <person name="Nouioui I."/>
        </authorList>
    </citation>
    <scope>NUCLEOTIDE SEQUENCE [LARGE SCALE GENOMIC DNA]</scope>
    <source>
        <strain evidence="10">DSM 44918</strain>
    </source>
</reference>
<comment type="caution">
    <text evidence="9">The sequence shown here is derived from an EMBL/GenBank/DDBJ whole genome shotgun (WGS) entry which is preliminary data.</text>
</comment>
<evidence type="ECO:0000256" key="5">
    <source>
        <dbReference type="ARBA" id="ARBA00022989"/>
    </source>
</evidence>
<dbReference type="CDD" id="cd06261">
    <property type="entry name" value="TM_PBP2"/>
    <property type="match status" value="1"/>
</dbReference>
<comment type="subcellular location">
    <subcellularLocation>
        <location evidence="1 7">Cell membrane</location>
        <topology evidence="1 7">Multi-pass membrane protein</topology>
    </subcellularLocation>
</comment>
<dbReference type="InterPro" id="IPR035906">
    <property type="entry name" value="MetI-like_sf"/>
</dbReference>
<feature type="transmembrane region" description="Helical" evidence="7">
    <location>
        <begin position="254"/>
        <end position="277"/>
    </location>
</feature>
<evidence type="ECO:0000259" key="8">
    <source>
        <dbReference type="PROSITE" id="PS50928"/>
    </source>
</evidence>
<evidence type="ECO:0000256" key="1">
    <source>
        <dbReference type="ARBA" id="ARBA00004651"/>
    </source>
</evidence>
<proteinExistence type="inferred from homology"/>
<keyword evidence="5 7" id="KW-1133">Transmembrane helix</keyword>
<evidence type="ECO:0000313" key="9">
    <source>
        <dbReference type="EMBL" id="MDT0317761.1"/>
    </source>
</evidence>
<sequence length="292" mass="31859">MSAPAAEARRRPVLLPHQRARVVPTAVLLIGAFYCLVPMVWIVVAASKSPAELFSTFTFSPGTGLLDNLRELFAYENGAFGRWALNSLLYAGVGSLLCTLISTVAGYAFSRYEFPGRTALFYLILAGVLLPGMLLAIPQYIIMTKVDMVGSYWSVLLPGLISPFAIYLARVYADATVPLSTIESARMDGASEYRIFGTIALPMMLPGMVTIFMLQFVGNWNNFLLPYVMLSDESRFPINVGLYTLLSKGSGEPALYSVAIVGTAVSIVPLIALLLFLQRFWRLDMISGGLKG</sequence>
<evidence type="ECO:0000256" key="4">
    <source>
        <dbReference type="ARBA" id="ARBA00022692"/>
    </source>
</evidence>
<feature type="transmembrane region" description="Helical" evidence="7">
    <location>
        <begin position="153"/>
        <end position="173"/>
    </location>
</feature>
<dbReference type="RefSeq" id="WP_311595927.1">
    <property type="nucleotide sequence ID" value="NZ_JAVREM010000003.1"/>
</dbReference>
<dbReference type="Proteomes" id="UP001183420">
    <property type="component" value="Unassembled WGS sequence"/>
</dbReference>
<evidence type="ECO:0000256" key="6">
    <source>
        <dbReference type="ARBA" id="ARBA00023136"/>
    </source>
</evidence>
<protein>
    <submittedName>
        <fullName evidence="9">Carbohydrate ABC transporter permease</fullName>
    </submittedName>
</protein>
<keyword evidence="6 7" id="KW-0472">Membrane</keyword>
<accession>A0ABU2LJR0</accession>
<name>A0ABU2LJR0_9ACTN</name>
<dbReference type="Pfam" id="PF00528">
    <property type="entry name" value="BPD_transp_1"/>
    <property type="match status" value="1"/>
</dbReference>
<feature type="transmembrane region" description="Helical" evidence="7">
    <location>
        <begin position="21"/>
        <end position="44"/>
    </location>
</feature>
<feature type="transmembrane region" description="Helical" evidence="7">
    <location>
        <begin position="193"/>
        <end position="217"/>
    </location>
</feature>
<dbReference type="Gene3D" id="1.10.3720.10">
    <property type="entry name" value="MetI-like"/>
    <property type="match status" value="1"/>
</dbReference>
<gene>
    <name evidence="9" type="ORF">RNC47_05315</name>
</gene>
<organism evidence="9 10">
    <name type="scientific">Streptomyces millisiae</name>
    <dbReference type="NCBI Taxonomy" id="3075542"/>
    <lineage>
        <taxon>Bacteria</taxon>
        <taxon>Bacillati</taxon>
        <taxon>Actinomycetota</taxon>
        <taxon>Actinomycetes</taxon>
        <taxon>Kitasatosporales</taxon>
        <taxon>Streptomycetaceae</taxon>
        <taxon>Streptomyces</taxon>
    </lineage>
</organism>
<evidence type="ECO:0000313" key="10">
    <source>
        <dbReference type="Proteomes" id="UP001183420"/>
    </source>
</evidence>
<comment type="similarity">
    <text evidence="7">Belongs to the binding-protein-dependent transport system permease family.</text>
</comment>
<feature type="transmembrane region" description="Helical" evidence="7">
    <location>
        <begin position="88"/>
        <end position="108"/>
    </location>
</feature>
<evidence type="ECO:0000256" key="2">
    <source>
        <dbReference type="ARBA" id="ARBA00022448"/>
    </source>
</evidence>
<feature type="domain" description="ABC transmembrane type-1" evidence="8">
    <location>
        <begin position="84"/>
        <end position="277"/>
    </location>
</feature>
<dbReference type="SUPFAM" id="SSF161098">
    <property type="entry name" value="MetI-like"/>
    <property type="match status" value="1"/>
</dbReference>
<keyword evidence="4 7" id="KW-0812">Transmembrane</keyword>
<dbReference type="InterPro" id="IPR000515">
    <property type="entry name" value="MetI-like"/>
</dbReference>